<dbReference type="EC" id="4.2.3.-" evidence="2"/>
<protein>
    <recommendedName>
        <fullName evidence="2">Terpene synthase</fullName>
        <ecNumber evidence="2">4.2.3.-</ecNumber>
    </recommendedName>
</protein>
<dbReference type="SFLD" id="SFLDG01020">
    <property type="entry name" value="Terpene_Cyclase_Like_2"/>
    <property type="match status" value="1"/>
</dbReference>
<dbReference type="Gene3D" id="1.10.600.10">
    <property type="entry name" value="Farnesyl Diphosphate Synthase"/>
    <property type="match status" value="1"/>
</dbReference>
<keyword evidence="2" id="KW-0479">Metal-binding</keyword>
<dbReference type="RefSeq" id="WP_099198829.1">
    <property type="nucleotide sequence ID" value="NZ_NHZO01000128.1"/>
</dbReference>
<comment type="caution">
    <text evidence="3">The sequence shown here is derived from an EMBL/GenBank/DDBJ whole genome shotgun (WGS) entry which is preliminary data.</text>
</comment>
<proteinExistence type="inferred from homology"/>
<name>A0A2G1XL77_STRCJ</name>
<dbReference type="EMBL" id="NHZO01000128">
    <property type="protein sequence ID" value="PHQ51931.1"/>
    <property type="molecule type" value="Genomic_DNA"/>
</dbReference>
<evidence type="ECO:0000256" key="1">
    <source>
        <dbReference type="ARBA" id="ARBA00023239"/>
    </source>
</evidence>
<dbReference type="PANTHER" id="PTHR35201:SF4">
    <property type="entry name" value="BETA-PINACENE SYNTHASE-RELATED"/>
    <property type="match status" value="1"/>
</dbReference>
<sequence length="360" mass="40587">MTTLPAPGVEPDGALAPGRYPSFRLPSFPRFQSALHRPGIEGLEAFCRTWLDDNLRHAHDESPRDFEEFLNQRTSLWNLLAYATTDTERTKTICHWIDVLFSIDDLFVHAPSPRLERLGLHRLDVVLDDDQPFPGTAYPSVLVALKERIRVGMSPALWNRFAHEIKGFFAACRMEREWLRAGAAVDLPAYEKSRVKSVGECCFPLLEYGLDIDLTAHLARMPELGRLNRLVARHWMGVNDIFSYRKELYSGDTVNEIALTLESGGSLQAAVDRVADTVRRTEEEFCALSGGLLATAAGQDPALARYVEALRWMIAGNLTWSYITPRYNGHGHVWAGHTAATVVLTPHRTLYRPEPAHRTR</sequence>
<comment type="similarity">
    <text evidence="2">Belongs to the terpene synthase family.</text>
</comment>
<keyword evidence="4" id="KW-1185">Reference proteome</keyword>
<evidence type="ECO:0000256" key="2">
    <source>
        <dbReference type="RuleBase" id="RU366034"/>
    </source>
</evidence>
<accession>A0A2G1XL77</accession>
<dbReference type="InterPro" id="IPR008949">
    <property type="entry name" value="Isoprenoid_synthase_dom_sf"/>
</dbReference>
<comment type="cofactor">
    <cofactor evidence="2">
        <name>Mg(2+)</name>
        <dbReference type="ChEBI" id="CHEBI:18420"/>
    </cofactor>
</comment>
<organism evidence="3 4">
    <name type="scientific">Streptomyces cinnamoneus</name>
    <name type="common">Streptoverticillium cinnamoneum</name>
    <dbReference type="NCBI Taxonomy" id="53446"/>
    <lineage>
        <taxon>Bacteria</taxon>
        <taxon>Bacillati</taxon>
        <taxon>Actinomycetota</taxon>
        <taxon>Actinomycetes</taxon>
        <taxon>Kitasatosporales</taxon>
        <taxon>Streptomycetaceae</taxon>
        <taxon>Streptomyces</taxon>
        <taxon>Streptomyces cinnamoneus group</taxon>
    </lineage>
</organism>
<dbReference type="AlphaFoldDB" id="A0A2G1XL77"/>
<dbReference type="GO" id="GO:0046872">
    <property type="term" value="F:metal ion binding"/>
    <property type="evidence" value="ECO:0007669"/>
    <property type="project" value="UniProtKB-KW"/>
</dbReference>
<evidence type="ECO:0000313" key="4">
    <source>
        <dbReference type="Proteomes" id="UP000222531"/>
    </source>
</evidence>
<evidence type="ECO:0000313" key="3">
    <source>
        <dbReference type="EMBL" id="PHQ51931.1"/>
    </source>
</evidence>
<dbReference type="SUPFAM" id="SSF48576">
    <property type="entry name" value="Terpenoid synthases"/>
    <property type="match status" value="1"/>
</dbReference>
<reference evidence="3 4" key="1">
    <citation type="journal article" date="2017" name="Biochemistry">
        <title>Identification of the Biosynthetic Pathway for the Antibiotic Bicyclomycin.</title>
        <authorList>
            <person name="Patteson J."/>
            <person name="Cai W."/>
            <person name="Johnson R.A."/>
            <person name="Santa Maria K."/>
            <person name="Li B."/>
        </authorList>
    </citation>
    <scope>NUCLEOTIDE SEQUENCE [LARGE SCALE GENOMIC DNA]</scope>
    <source>
        <strain evidence="3 4">ATCC 21532</strain>
    </source>
</reference>
<keyword evidence="1 2" id="KW-0456">Lyase</keyword>
<dbReference type="OrthoDB" id="4183143at2"/>
<dbReference type="Pfam" id="PF19086">
    <property type="entry name" value="Terpene_syn_C_2"/>
    <property type="match status" value="1"/>
</dbReference>
<dbReference type="InterPro" id="IPR034686">
    <property type="entry name" value="Terpene_cyclase-like_2"/>
</dbReference>
<dbReference type="GO" id="GO:0010333">
    <property type="term" value="F:terpene synthase activity"/>
    <property type="evidence" value="ECO:0007669"/>
    <property type="project" value="InterPro"/>
</dbReference>
<keyword evidence="2" id="KW-0460">Magnesium</keyword>
<dbReference type="SFLD" id="SFLDS00005">
    <property type="entry name" value="Isoprenoid_Synthase_Type_I"/>
    <property type="match status" value="1"/>
</dbReference>
<gene>
    <name evidence="3" type="ORF">BLA24_10790</name>
</gene>
<dbReference type="PANTHER" id="PTHR35201">
    <property type="entry name" value="TERPENE SYNTHASE"/>
    <property type="match status" value="1"/>
</dbReference>
<dbReference type="Proteomes" id="UP000222531">
    <property type="component" value="Unassembled WGS sequence"/>
</dbReference>